<comment type="similarity">
    <text evidence="1">Belongs to the peptidase S1 family.</text>
</comment>
<gene>
    <name evidence="6" type="primary">TRYP_10</name>
    <name evidence="6" type="ORF">G6M90_00g080780</name>
</gene>
<dbReference type="InterPro" id="IPR009003">
    <property type="entry name" value="Peptidase_S1_PA"/>
</dbReference>
<dbReference type="InterPro" id="IPR018114">
    <property type="entry name" value="TRYPSIN_HIS"/>
</dbReference>
<protein>
    <submittedName>
        <fullName evidence="6">Trypsin</fullName>
    </submittedName>
</protein>
<evidence type="ECO:0000256" key="1">
    <source>
        <dbReference type="ARBA" id="ARBA00007664"/>
    </source>
</evidence>
<dbReference type="KEGG" id="mbrn:26247868"/>
<accession>A0A7D5Z9D4</accession>
<dbReference type="PROSITE" id="PS50240">
    <property type="entry name" value="TRYPSIN_DOM"/>
    <property type="match status" value="1"/>
</dbReference>
<dbReference type="InterPro" id="IPR033116">
    <property type="entry name" value="TRYPSIN_SER"/>
</dbReference>
<dbReference type="Pfam" id="PF00089">
    <property type="entry name" value="Trypsin"/>
    <property type="match status" value="1"/>
</dbReference>
<evidence type="ECO:0000256" key="2">
    <source>
        <dbReference type="ARBA" id="ARBA00023157"/>
    </source>
</evidence>
<reference evidence="6 7" key="1">
    <citation type="submission" date="2020-07" db="EMBL/GenBank/DDBJ databases">
        <title>Telomere length de novo assembly of all 7 chromosomes of the fungus, Metarhizium brunneum, using a novel assembly pipeline.</title>
        <authorList>
            <person name="Saud z."/>
            <person name="Kortsinoglou A."/>
            <person name="Kouvelis V.N."/>
            <person name="Butt T.M."/>
        </authorList>
    </citation>
    <scope>NUCLEOTIDE SEQUENCE [LARGE SCALE GENOMIC DNA]</scope>
    <source>
        <strain evidence="6 7">4556</strain>
    </source>
</reference>
<dbReference type="InterPro" id="IPR001314">
    <property type="entry name" value="Peptidase_S1A"/>
</dbReference>
<dbReference type="PANTHER" id="PTHR24276:SF98">
    <property type="entry name" value="FI18310P1-RELATED"/>
    <property type="match status" value="1"/>
</dbReference>
<feature type="domain" description="Peptidase S1" evidence="5">
    <location>
        <begin position="27"/>
        <end position="262"/>
    </location>
</feature>
<sequence length="358" mass="38090">MVRKVVTALAVALSAISATATAIDKRIVGGEEATLKDLSQYPYLVSVHPMGGSYHFCGGILLDSTTVLTAAHCLYRPVKCREKPEDCQGDVFLVRAGSLDRETGGTVSEVASFKIHPSYDGHVNNAYPHDIAILKLSTSIQESNIIRYGYAKLAASGSDPVPDSIALAPGWGLLEFSGPMPDKLRQVYVPIRARDSCKGATEAMVCAGGDGKDTCTGDSGGPLIDRESGQVVGIVSSGVGCGGTGLYTRVASYISFINENLGDKGTPTREQQLQDHCGRSGNDKDACMFAARRCTGQVKPDATMLEFLQCVDVMQVCGEQDVADKTNQCIANAKVCREQEKLPLGDLDKLSQCAKKDL</sequence>
<dbReference type="Gene3D" id="2.40.10.10">
    <property type="entry name" value="Trypsin-like serine proteases"/>
    <property type="match status" value="1"/>
</dbReference>
<dbReference type="InterPro" id="IPR050430">
    <property type="entry name" value="Peptidase_S1"/>
</dbReference>
<evidence type="ECO:0000313" key="6">
    <source>
        <dbReference type="EMBL" id="QLI71188.1"/>
    </source>
</evidence>
<keyword evidence="3" id="KW-0720">Serine protease</keyword>
<dbReference type="PROSITE" id="PS00134">
    <property type="entry name" value="TRYPSIN_HIS"/>
    <property type="match status" value="1"/>
</dbReference>
<dbReference type="SUPFAM" id="SSF50494">
    <property type="entry name" value="Trypsin-like serine proteases"/>
    <property type="match status" value="1"/>
</dbReference>
<keyword evidence="7" id="KW-1185">Reference proteome</keyword>
<dbReference type="Proteomes" id="UP000510686">
    <property type="component" value="Chromosome 4"/>
</dbReference>
<dbReference type="PANTHER" id="PTHR24276">
    <property type="entry name" value="POLYSERASE-RELATED"/>
    <property type="match status" value="1"/>
</dbReference>
<evidence type="ECO:0000256" key="3">
    <source>
        <dbReference type="RuleBase" id="RU363034"/>
    </source>
</evidence>
<dbReference type="PRINTS" id="PR00722">
    <property type="entry name" value="CHYMOTRYPSIN"/>
</dbReference>
<name>A0A7D5Z9D4_9HYPO</name>
<dbReference type="EMBL" id="CP058935">
    <property type="protein sequence ID" value="QLI71188.1"/>
    <property type="molecule type" value="Genomic_DNA"/>
</dbReference>
<keyword evidence="2" id="KW-1015">Disulfide bond</keyword>
<feature type="chain" id="PRO_5028881503" evidence="4">
    <location>
        <begin position="23"/>
        <end position="358"/>
    </location>
</feature>
<keyword evidence="3" id="KW-0378">Hydrolase</keyword>
<dbReference type="GeneID" id="26247868"/>
<proteinExistence type="inferred from homology"/>
<dbReference type="AlphaFoldDB" id="A0A7D5Z9D4"/>
<evidence type="ECO:0000313" key="7">
    <source>
        <dbReference type="Proteomes" id="UP000510686"/>
    </source>
</evidence>
<dbReference type="OrthoDB" id="4915747at2759"/>
<evidence type="ECO:0000259" key="5">
    <source>
        <dbReference type="PROSITE" id="PS50240"/>
    </source>
</evidence>
<keyword evidence="4" id="KW-0732">Signal</keyword>
<dbReference type="RefSeq" id="XP_014539325.1">
    <property type="nucleotide sequence ID" value="XM_014683839.1"/>
</dbReference>
<keyword evidence="3" id="KW-0645">Protease</keyword>
<dbReference type="InterPro" id="IPR043504">
    <property type="entry name" value="Peptidase_S1_PA_chymotrypsin"/>
</dbReference>
<dbReference type="SMART" id="SM00020">
    <property type="entry name" value="Tryp_SPc"/>
    <property type="match status" value="1"/>
</dbReference>
<dbReference type="CDD" id="cd00190">
    <property type="entry name" value="Tryp_SPc"/>
    <property type="match status" value="1"/>
</dbReference>
<dbReference type="GO" id="GO:0006508">
    <property type="term" value="P:proteolysis"/>
    <property type="evidence" value="ECO:0007669"/>
    <property type="project" value="UniProtKB-KW"/>
</dbReference>
<dbReference type="InterPro" id="IPR001254">
    <property type="entry name" value="Trypsin_dom"/>
</dbReference>
<organism evidence="6 7">
    <name type="scientific">Metarhizium brunneum</name>
    <dbReference type="NCBI Taxonomy" id="500148"/>
    <lineage>
        <taxon>Eukaryota</taxon>
        <taxon>Fungi</taxon>
        <taxon>Dikarya</taxon>
        <taxon>Ascomycota</taxon>
        <taxon>Pezizomycotina</taxon>
        <taxon>Sordariomycetes</taxon>
        <taxon>Hypocreomycetidae</taxon>
        <taxon>Hypocreales</taxon>
        <taxon>Clavicipitaceae</taxon>
        <taxon>Metarhizium</taxon>
    </lineage>
</organism>
<evidence type="ECO:0000256" key="4">
    <source>
        <dbReference type="SAM" id="SignalP"/>
    </source>
</evidence>
<feature type="signal peptide" evidence="4">
    <location>
        <begin position="1"/>
        <end position="22"/>
    </location>
</feature>
<dbReference type="GO" id="GO:0004252">
    <property type="term" value="F:serine-type endopeptidase activity"/>
    <property type="evidence" value="ECO:0007669"/>
    <property type="project" value="InterPro"/>
</dbReference>
<dbReference type="PROSITE" id="PS00135">
    <property type="entry name" value="TRYPSIN_SER"/>
    <property type="match status" value="1"/>
</dbReference>